<reference evidence="15 16" key="1">
    <citation type="journal article" date="2010" name="DNA Res.">
        <title>Bacterial lifestyle in a deep-sea hydrothermal vent chimney revealed by the genome sequence of the thermophilic bacterium Deferribacter desulfuricans SSM1.</title>
        <authorList>
            <person name="Takaki Y."/>
            <person name="Shimamura S."/>
            <person name="Nakagawa S."/>
            <person name="Fukuhara Y."/>
            <person name="Horikawa H."/>
            <person name="Ankai A."/>
            <person name="Harada T."/>
            <person name="Hosoyama A."/>
            <person name="Oguchi A."/>
            <person name="Fukui S."/>
            <person name="Fujita N."/>
            <person name="Takami H."/>
            <person name="Takai K."/>
        </authorList>
    </citation>
    <scope>NUCLEOTIDE SEQUENCE [LARGE SCALE GENOMIC DNA]</scope>
    <source>
        <strain evidence="16">DSM 14783 / JCM 11476 / NBRC 101012 / SSM1</strain>
    </source>
</reference>
<dbReference type="InterPro" id="IPR005841">
    <property type="entry name" value="Alpha-D-phosphohexomutase_SF"/>
</dbReference>
<evidence type="ECO:0000256" key="9">
    <source>
        <dbReference type="RuleBase" id="RU004326"/>
    </source>
</evidence>
<comment type="cofactor">
    <cofactor evidence="8">
        <name>Mg(2+)</name>
        <dbReference type="ChEBI" id="CHEBI:18420"/>
    </cofactor>
    <text evidence="8">Binds 1 Mg(2+) ion per subunit.</text>
</comment>
<evidence type="ECO:0000256" key="1">
    <source>
        <dbReference type="ARBA" id="ARBA00010231"/>
    </source>
</evidence>
<feature type="modified residue" description="Phosphoserine" evidence="8">
    <location>
        <position position="101"/>
    </location>
</feature>
<dbReference type="InterPro" id="IPR050060">
    <property type="entry name" value="Phosphoglucosamine_mutase"/>
</dbReference>
<keyword evidence="5 8" id="KW-0413">Isomerase</keyword>
<dbReference type="HAMAP" id="MF_01554_B">
    <property type="entry name" value="GlmM_B"/>
    <property type="match status" value="1"/>
</dbReference>
<evidence type="ECO:0000256" key="7">
    <source>
        <dbReference type="ARBA" id="ARBA00068193"/>
    </source>
</evidence>
<comment type="PTM">
    <text evidence="8">Activated by phosphorylation.</text>
</comment>
<dbReference type="InterPro" id="IPR005846">
    <property type="entry name" value="A-D-PHexomutase_a/b/a-III"/>
</dbReference>
<dbReference type="EMBL" id="AP011529">
    <property type="protein sequence ID" value="BAI80503.1"/>
    <property type="molecule type" value="Genomic_DNA"/>
</dbReference>
<dbReference type="NCBIfam" id="NF008139">
    <property type="entry name" value="PRK10887.1"/>
    <property type="match status" value="1"/>
</dbReference>
<feature type="binding site" evidence="8">
    <location>
        <position position="240"/>
    </location>
    <ligand>
        <name>Mg(2+)</name>
        <dbReference type="ChEBI" id="CHEBI:18420"/>
    </ligand>
</feature>
<evidence type="ECO:0000259" key="13">
    <source>
        <dbReference type="Pfam" id="PF02879"/>
    </source>
</evidence>
<evidence type="ECO:0000256" key="10">
    <source>
        <dbReference type="RuleBase" id="RU004327"/>
    </source>
</evidence>
<dbReference type="InterPro" id="IPR016066">
    <property type="entry name" value="A-D-PHexomutase_CS"/>
</dbReference>
<proteinExistence type="inferred from homology"/>
<dbReference type="Pfam" id="PF02880">
    <property type="entry name" value="PGM_PMM_III"/>
    <property type="match status" value="1"/>
</dbReference>
<dbReference type="InterPro" id="IPR005845">
    <property type="entry name" value="A-D-PHexomutase_a/b/a-II"/>
</dbReference>
<dbReference type="AlphaFoldDB" id="D3PD30"/>
<dbReference type="PANTHER" id="PTHR42946">
    <property type="entry name" value="PHOSPHOHEXOSE MUTASE"/>
    <property type="match status" value="1"/>
</dbReference>
<dbReference type="STRING" id="639282.DEFDS_1033"/>
<dbReference type="InterPro" id="IPR036900">
    <property type="entry name" value="A-D-PHexomutase_C_sf"/>
</dbReference>
<dbReference type="GO" id="GO:0008966">
    <property type="term" value="F:phosphoglucosamine mutase activity"/>
    <property type="evidence" value="ECO:0007669"/>
    <property type="project" value="UniProtKB-UniRule"/>
</dbReference>
<dbReference type="PRINTS" id="PR00509">
    <property type="entry name" value="PGMPMM"/>
</dbReference>
<feature type="domain" description="Alpha-D-phosphohexomutase C-terminal" evidence="11">
    <location>
        <begin position="373"/>
        <end position="438"/>
    </location>
</feature>
<sequence length="453" mass="49967">MRKFFGTDGIRGRANIYPMVSDFALKLGKAIATIFKNGNRKHKIVIGKDTRISGYMFENAIVSGICSVGVDAVLLGVLPTPAIAFITKSLRADAGVVISASHNPYYDNGIKFFGPDGYKLNDELELEIEKLIEKDNFDLSPSNIGKAYRIETAIGRYVEYVKSTFDRDIDLKGLKIVIDCANGATYKVAPMAISELGADVIVINDKPNGFNINDGCGAVNPEKLQGEVIKNNADLGISFDGDGDRVIFVDEKGEVVDGDYIMGICANYMNKQGLLNNSTVVATVMSNIGFENSLKREGIKIIRSQVGDRYVLEEMLKGGYNLGGEQSGHIIFSDYNTTGDGLISALQLLKVLVKSGETLNRIKKFIEVYPQKLKNLPVDEKVPLEKLSKLKNVIDEIENELQGDGRVLVRYSGTENKLRIMVEAIYEDKIDMYIDRICEVAIEDINKNKSKAE</sequence>
<dbReference type="SUPFAM" id="SSF55957">
    <property type="entry name" value="Phosphoglucomutase, C-terminal domain"/>
    <property type="match status" value="1"/>
</dbReference>
<evidence type="ECO:0000256" key="4">
    <source>
        <dbReference type="ARBA" id="ARBA00022842"/>
    </source>
</evidence>
<comment type="catalytic activity">
    <reaction evidence="8 10">
        <text>alpha-D-glucosamine 1-phosphate = D-glucosamine 6-phosphate</text>
        <dbReference type="Rhea" id="RHEA:23424"/>
        <dbReference type="ChEBI" id="CHEBI:58516"/>
        <dbReference type="ChEBI" id="CHEBI:58725"/>
        <dbReference type="EC" id="5.4.2.10"/>
    </reaction>
</comment>
<dbReference type="OrthoDB" id="9803322at2"/>
<dbReference type="GO" id="GO:0004615">
    <property type="term" value="F:phosphomannomutase activity"/>
    <property type="evidence" value="ECO:0007669"/>
    <property type="project" value="TreeGrafter"/>
</dbReference>
<evidence type="ECO:0000259" key="14">
    <source>
        <dbReference type="Pfam" id="PF02880"/>
    </source>
</evidence>
<feature type="domain" description="Alpha-D-phosphohexomutase alpha/beta/alpha" evidence="13">
    <location>
        <begin position="156"/>
        <end position="253"/>
    </location>
</feature>
<dbReference type="KEGG" id="ddf:DEFDS_1033"/>
<dbReference type="PROSITE" id="PS00710">
    <property type="entry name" value="PGM_PMM"/>
    <property type="match status" value="1"/>
</dbReference>
<dbReference type="Pfam" id="PF02879">
    <property type="entry name" value="PGM_PMM_II"/>
    <property type="match status" value="1"/>
</dbReference>
<feature type="binding site" evidence="8">
    <location>
        <position position="244"/>
    </location>
    <ligand>
        <name>Mg(2+)</name>
        <dbReference type="ChEBI" id="CHEBI:18420"/>
    </ligand>
</feature>
<feature type="domain" description="Alpha-D-phosphohexomutase alpha/beta/alpha" evidence="12">
    <location>
        <begin position="3"/>
        <end position="137"/>
    </location>
</feature>
<feature type="active site" description="Phosphoserine intermediate" evidence="8">
    <location>
        <position position="101"/>
    </location>
</feature>
<dbReference type="PANTHER" id="PTHR42946:SF1">
    <property type="entry name" value="PHOSPHOGLUCOMUTASE (ALPHA-D-GLUCOSE-1,6-BISPHOSPHATE-DEPENDENT)"/>
    <property type="match status" value="1"/>
</dbReference>
<dbReference type="Gene3D" id="3.30.310.50">
    <property type="entry name" value="Alpha-D-phosphohexomutase, C-terminal domain"/>
    <property type="match status" value="1"/>
</dbReference>
<dbReference type="FunFam" id="3.40.120.10:FF:000001">
    <property type="entry name" value="Phosphoglucosamine mutase"/>
    <property type="match status" value="1"/>
</dbReference>
<dbReference type="FunFam" id="3.40.120.10:FF:000002">
    <property type="entry name" value="Phosphoglucosamine mutase"/>
    <property type="match status" value="1"/>
</dbReference>
<evidence type="ECO:0000259" key="11">
    <source>
        <dbReference type="Pfam" id="PF00408"/>
    </source>
</evidence>
<feature type="binding site" evidence="8">
    <location>
        <position position="242"/>
    </location>
    <ligand>
        <name>Mg(2+)</name>
        <dbReference type="ChEBI" id="CHEBI:18420"/>
    </ligand>
</feature>
<dbReference type="Pfam" id="PF00408">
    <property type="entry name" value="PGM_PMM_IV"/>
    <property type="match status" value="1"/>
</dbReference>
<dbReference type="GO" id="GO:0009252">
    <property type="term" value="P:peptidoglycan biosynthetic process"/>
    <property type="evidence" value="ECO:0007669"/>
    <property type="project" value="TreeGrafter"/>
</dbReference>
<feature type="domain" description="Alpha-D-phosphohexomutase alpha/beta/alpha" evidence="14">
    <location>
        <begin position="257"/>
        <end position="364"/>
    </location>
</feature>
<dbReference type="InterPro" id="IPR005843">
    <property type="entry name" value="A-D-PHexomutase_C"/>
</dbReference>
<dbReference type="RefSeq" id="WP_013007750.1">
    <property type="nucleotide sequence ID" value="NC_013939.1"/>
</dbReference>
<dbReference type="InterPro" id="IPR005844">
    <property type="entry name" value="A-D-PHexomutase_a/b/a-I"/>
</dbReference>
<dbReference type="GO" id="GO:0005975">
    <property type="term" value="P:carbohydrate metabolic process"/>
    <property type="evidence" value="ECO:0007669"/>
    <property type="project" value="InterPro"/>
</dbReference>
<dbReference type="NCBIfam" id="TIGR01455">
    <property type="entry name" value="glmM"/>
    <property type="match status" value="1"/>
</dbReference>
<name>D3PD30_DEFDS</name>
<keyword evidence="3 8" id="KW-0479">Metal-binding</keyword>
<evidence type="ECO:0000256" key="3">
    <source>
        <dbReference type="ARBA" id="ARBA00022723"/>
    </source>
</evidence>
<dbReference type="InterPro" id="IPR006352">
    <property type="entry name" value="GlmM_bact"/>
</dbReference>
<evidence type="ECO:0000256" key="5">
    <source>
        <dbReference type="ARBA" id="ARBA00023235"/>
    </source>
</evidence>
<dbReference type="InterPro" id="IPR016055">
    <property type="entry name" value="A-D-PHexomutase_a/b/a-I/II/III"/>
</dbReference>
<organism evidence="15 16">
    <name type="scientific">Deferribacter desulfuricans (strain DSM 14783 / JCM 11476 / NBRC 101012 / SSM1)</name>
    <dbReference type="NCBI Taxonomy" id="639282"/>
    <lineage>
        <taxon>Bacteria</taxon>
        <taxon>Pseudomonadati</taxon>
        <taxon>Deferribacterota</taxon>
        <taxon>Deferribacteres</taxon>
        <taxon>Deferribacterales</taxon>
        <taxon>Deferribacteraceae</taxon>
        <taxon>Deferribacter</taxon>
    </lineage>
</organism>
<feature type="binding site" description="via phosphate group" evidence="8">
    <location>
        <position position="101"/>
    </location>
    <ligand>
        <name>Mg(2+)</name>
        <dbReference type="ChEBI" id="CHEBI:18420"/>
    </ligand>
</feature>
<evidence type="ECO:0000256" key="2">
    <source>
        <dbReference type="ARBA" id="ARBA00022553"/>
    </source>
</evidence>
<evidence type="ECO:0000256" key="6">
    <source>
        <dbReference type="ARBA" id="ARBA00066330"/>
    </source>
</evidence>
<protein>
    <recommendedName>
        <fullName evidence="7 8">Phosphoglucosamine mutase</fullName>
        <ecNumber evidence="6 8">5.4.2.10</ecNumber>
    </recommendedName>
</protein>
<dbReference type="GO" id="GO:0005829">
    <property type="term" value="C:cytosol"/>
    <property type="evidence" value="ECO:0007669"/>
    <property type="project" value="TreeGrafter"/>
</dbReference>
<dbReference type="Gene3D" id="3.40.120.10">
    <property type="entry name" value="Alpha-D-Glucose-1,6-Bisphosphate, subunit A, domain 3"/>
    <property type="match status" value="3"/>
</dbReference>
<dbReference type="SUPFAM" id="SSF53738">
    <property type="entry name" value="Phosphoglucomutase, first 3 domains"/>
    <property type="match status" value="3"/>
</dbReference>
<comment type="function">
    <text evidence="8 10">Catalyzes the conversion of glucosamine-6-phosphate to glucosamine-1-phosphate.</text>
</comment>
<dbReference type="HOGENOM" id="CLU_016950_7_0_0"/>
<accession>D3PD30</accession>
<dbReference type="CDD" id="cd05802">
    <property type="entry name" value="GlmM"/>
    <property type="match status" value="1"/>
</dbReference>
<evidence type="ECO:0000259" key="12">
    <source>
        <dbReference type="Pfam" id="PF02878"/>
    </source>
</evidence>
<dbReference type="GO" id="GO:0000287">
    <property type="term" value="F:magnesium ion binding"/>
    <property type="evidence" value="ECO:0007669"/>
    <property type="project" value="UniProtKB-UniRule"/>
</dbReference>
<evidence type="ECO:0000313" key="15">
    <source>
        <dbReference type="EMBL" id="BAI80503.1"/>
    </source>
</evidence>
<dbReference type="Pfam" id="PF02878">
    <property type="entry name" value="PGM_PMM_I"/>
    <property type="match status" value="1"/>
</dbReference>
<keyword evidence="16" id="KW-1185">Reference proteome</keyword>
<dbReference type="eggNOG" id="COG1109">
    <property type="taxonomic scope" value="Bacteria"/>
</dbReference>
<dbReference type="EC" id="5.4.2.10" evidence="6 8"/>
<dbReference type="Proteomes" id="UP000001520">
    <property type="component" value="Chromosome"/>
</dbReference>
<evidence type="ECO:0000313" key="16">
    <source>
        <dbReference type="Proteomes" id="UP000001520"/>
    </source>
</evidence>
<evidence type="ECO:0000256" key="8">
    <source>
        <dbReference type="HAMAP-Rule" id="MF_01554"/>
    </source>
</evidence>
<keyword evidence="2 8" id="KW-0597">Phosphoprotein</keyword>
<comment type="similarity">
    <text evidence="1 8 9">Belongs to the phosphohexose mutase family.</text>
</comment>
<gene>
    <name evidence="8 15" type="primary">glmM</name>
    <name evidence="15" type="ordered locus">DEFDS_1033</name>
</gene>
<dbReference type="GO" id="GO:0006048">
    <property type="term" value="P:UDP-N-acetylglucosamine biosynthetic process"/>
    <property type="evidence" value="ECO:0007669"/>
    <property type="project" value="TreeGrafter"/>
</dbReference>
<keyword evidence="4 8" id="KW-0460">Magnesium</keyword>